<reference evidence="1" key="1">
    <citation type="submission" date="2023-04" db="EMBL/GenBank/DDBJ databases">
        <title>Draft Genome sequencing of Naganishia species isolated from polar environments using Oxford Nanopore Technology.</title>
        <authorList>
            <person name="Leo P."/>
            <person name="Venkateswaran K."/>
        </authorList>
    </citation>
    <scope>NUCLEOTIDE SEQUENCE</scope>
    <source>
        <strain evidence="1">MNA-CCFEE 5423</strain>
    </source>
</reference>
<evidence type="ECO:0000313" key="1">
    <source>
        <dbReference type="EMBL" id="KAJ9107617.1"/>
    </source>
</evidence>
<sequence>MSRSTSMPAFTSREVEANAAKDADLGLSRGDSFVWMDDNSRKSDQQEDFALITPPEPQASSSGGFAVAQAEFFGNNWQQRDRPLFANPFDNMIPSKPAPRDEISQAPHETSPGRYDVPELRLPDESNDPPSPTRRRPSLPRYRSSPELHHISSDGMNDSSRAGLNIVFSTSDGSLGDAWTRLAAGPSSSTDSALRSPPPMHGCATLMRRSIEDTEQTLVNLLPRLSTNSQSFGAGMKRPSLTYGDPSEGPATGMKRQSLTSRRGSWAQASFIDFSPPPITLGREYRSRFNSVDSAMTRNSDAGSLFGSFSGSDWMKPYDTKKEEWARRSADFSSIGIRRGSDTNARRRSSLMRTAYVNSSLNRLGSMNVSSVAPSETQFYDSTYRETANPGPTRGFRFGSAISNLSGIVSPEKTVREEDEGAEGQEWQTRRGSWCEV</sequence>
<gene>
    <name evidence="1" type="ORF">QFC21_001076</name>
</gene>
<evidence type="ECO:0000313" key="2">
    <source>
        <dbReference type="Proteomes" id="UP001227268"/>
    </source>
</evidence>
<proteinExistence type="predicted"/>
<dbReference type="Proteomes" id="UP001227268">
    <property type="component" value="Unassembled WGS sequence"/>
</dbReference>
<organism evidence="1 2">
    <name type="scientific">Naganishia friedmannii</name>
    <dbReference type="NCBI Taxonomy" id="89922"/>
    <lineage>
        <taxon>Eukaryota</taxon>
        <taxon>Fungi</taxon>
        <taxon>Dikarya</taxon>
        <taxon>Basidiomycota</taxon>
        <taxon>Agaricomycotina</taxon>
        <taxon>Tremellomycetes</taxon>
        <taxon>Filobasidiales</taxon>
        <taxon>Filobasidiaceae</taxon>
        <taxon>Naganishia</taxon>
    </lineage>
</organism>
<protein>
    <submittedName>
        <fullName evidence="1">Uncharacterized protein</fullName>
    </submittedName>
</protein>
<keyword evidence="2" id="KW-1185">Reference proteome</keyword>
<accession>A0ACC2W7J9</accession>
<name>A0ACC2W7J9_9TREE</name>
<dbReference type="EMBL" id="JASBWT010000002">
    <property type="protein sequence ID" value="KAJ9107617.1"/>
    <property type="molecule type" value="Genomic_DNA"/>
</dbReference>
<comment type="caution">
    <text evidence="1">The sequence shown here is derived from an EMBL/GenBank/DDBJ whole genome shotgun (WGS) entry which is preliminary data.</text>
</comment>